<accession>A0A7J0H1P2</accession>
<keyword evidence="2" id="KW-0378">Hydrolase</keyword>
<dbReference type="EMBL" id="BJWL01000026">
    <property type="protein sequence ID" value="GFZ17013.1"/>
    <property type="molecule type" value="Genomic_DNA"/>
</dbReference>
<dbReference type="GO" id="GO:0004386">
    <property type="term" value="F:helicase activity"/>
    <property type="evidence" value="ECO:0007669"/>
    <property type="project" value="UniProtKB-KW"/>
</dbReference>
<dbReference type="Proteomes" id="UP000585474">
    <property type="component" value="Unassembled WGS sequence"/>
</dbReference>
<dbReference type="AlphaFoldDB" id="A0A7J0H1P2"/>
<feature type="region of interest" description="Disordered" evidence="1">
    <location>
        <begin position="197"/>
        <end position="216"/>
    </location>
</feature>
<organism evidence="2 3">
    <name type="scientific">Actinidia rufa</name>
    <dbReference type="NCBI Taxonomy" id="165716"/>
    <lineage>
        <taxon>Eukaryota</taxon>
        <taxon>Viridiplantae</taxon>
        <taxon>Streptophyta</taxon>
        <taxon>Embryophyta</taxon>
        <taxon>Tracheophyta</taxon>
        <taxon>Spermatophyta</taxon>
        <taxon>Magnoliopsida</taxon>
        <taxon>eudicotyledons</taxon>
        <taxon>Gunneridae</taxon>
        <taxon>Pentapetalae</taxon>
        <taxon>asterids</taxon>
        <taxon>Ericales</taxon>
        <taxon>Actinidiaceae</taxon>
        <taxon>Actinidia</taxon>
    </lineage>
</organism>
<keyword evidence="3" id="KW-1185">Reference proteome</keyword>
<protein>
    <submittedName>
        <fullName evidence="2">U5 small nuclear ribonucleoprotein helicase</fullName>
    </submittedName>
</protein>
<evidence type="ECO:0000313" key="2">
    <source>
        <dbReference type="EMBL" id="GFZ17013.1"/>
    </source>
</evidence>
<dbReference type="GO" id="GO:1990904">
    <property type="term" value="C:ribonucleoprotein complex"/>
    <property type="evidence" value="ECO:0007669"/>
    <property type="project" value="UniProtKB-KW"/>
</dbReference>
<reference evidence="2 3" key="1">
    <citation type="submission" date="2019-07" db="EMBL/GenBank/DDBJ databases">
        <title>De Novo Assembly of kiwifruit Actinidia rufa.</title>
        <authorList>
            <person name="Sugita-Konishi S."/>
            <person name="Sato K."/>
            <person name="Mori E."/>
            <person name="Abe Y."/>
            <person name="Kisaki G."/>
            <person name="Hamano K."/>
            <person name="Suezawa K."/>
            <person name="Otani M."/>
            <person name="Fukuda T."/>
            <person name="Manabe T."/>
            <person name="Gomi K."/>
            <person name="Tabuchi M."/>
            <person name="Akimitsu K."/>
            <person name="Kataoka I."/>
        </authorList>
    </citation>
    <scope>NUCLEOTIDE SEQUENCE [LARGE SCALE GENOMIC DNA]</scope>
    <source>
        <strain evidence="3">cv. Fuchu</strain>
    </source>
</reference>
<sequence>MVDASLEDVELLGKESTSPFSLLQEGGYDCSDFTNYNSAADGKHFDLPWLKNACDIIVKGSSLQLPQDELAMAICRVLYSEKPGNEIAGDLLDVVGDGAFETVQDIISHRKELVDAIHHGLLIVKSDKTATNTQSRMPSYGPRFEVVTVQTQSERKIDKLRCKEETRNRCGTEYGFDDDLSASSLSSLLQASEKKSPFDDLIGSGEGSHPFAGTALPQGTARRHYKGYEQVIIPPTPTAPMKPVETLLHPI</sequence>
<name>A0A7J0H1P2_9ERIC</name>
<evidence type="ECO:0000313" key="3">
    <source>
        <dbReference type="Proteomes" id="UP000585474"/>
    </source>
</evidence>
<comment type="caution">
    <text evidence="2">The sequence shown here is derived from an EMBL/GenBank/DDBJ whole genome shotgun (WGS) entry which is preliminary data.</text>
</comment>
<keyword evidence="2" id="KW-0687">Ribonucleoprotein</keyword>
<proteinExistence type="predicted"/>
<dbReference type="OrthoDB" id="5575at2759"/>
<keyword evidence="2" id="KW-0067">ATP-binding</keyword>
<keyword evidence="2" id="KW-0547">Nucleotide-binding</keyword>
<evidence type="ECO:0000256" key="1">
    <source>
        <dbReference type="SAM" id="MobiDB-lite"/>
    </source>
</evidence>
<gene>
    <name evidence="2" type="ORF">Acr_26g0002830</name>
</gene>
<keyword evidence="2" id="KW-0347">Helicase</keyword>